<reference evidence="9 10" key="1">
    <citation type="journal article" date="2015" name="Genome Announc.">
        <title>Expanding the biotechnology potential of lactobacilli through comparative genomics of 213 strains and associated genera.</title>
        <authorList>
            <person name="Sun Z."/>
            <person name="Harris H.M."/>
            <person name="McCann A."/>
            <person name="Guo C."/>
            <person name="Argimon S."/>
            <person name="Zhang W."/>
            <person name="Yang X."/>
            <person name="Jeffery I.B."/>
            <person name="Cooney J.C."/>
            <person name="Kagawa T.F."/>
            <person name="Liu W."/>
            <person name="Song Y."/>
            <person name="Salvetti E."/>
            <person name="Wrobel A."/>
            <person name="Rasinkangas P."/>
            <person name="Parkhill J."/>
            <person name="Rea M.C."/>
            <person name="O'Sullivan O."/>
            <person name="Ritari J."/>
            <person name="Douillard F.P."/>
            <person name="Paul Ross R."/>
            <person name="Yang R."/>
            <person name="Briner A.E."/>
            <person name="Felis G.E."/>
            <person name="de Vos W.M."/>
            <person name="Barrangou R."/>
            <person name="Klaenhammer T.R."/>
            <person name="Caufield P.W."/>
            <person name="Cui Y."/>
            <person name="Zhang H."/>
            <person name="O'Toole P.W."/>
        </authorList>
    </citation>
    <scope>NUCLEOTIDE SEQUENCE [LARGE SCALE GENOMIC DNA]</scope>
    <source>
        <strain evidence="9 10">DSM 19904</strain>
    </source>
</reference>
<dbReference type="RefSeq" id="WP_057826262.1">
    <property type="nucleotide sequence ID" value="NZ_AZEA01000026.1"/>
</dbReference>
<dbReference type="InterPro" id="IPR011701">
    <property type="entry name" value="MFS"/>
</dbReference>
<sequence>MHSYFRSKGYRALMNAAIFNGIGNSLFNIVFIIYAGSLSFKTLAVSLASFVVYIPEIINVFLGYYADNTHHKYKWMVTSRLIQFGLFILLAFLIGMHESLFIFGILLLINVASDCLGTFAGTLELPYFRHLIPDMELNGAMGFENATQTTLQIVFQGLGAVAIVWMNYNYGLFGLINAATFLIAALIIWTRRSIFREIDPQFKVNQSVEKKEPIFSSMLTTGKFMWTKKIIVLLMGFGLMMNTFFSALDGGLVNVTLLHNQQLWFGNYGTSVAIVNISMSVGIVLGSLIQNDFLVHTKFTTMVAYLSLIMIGLGACFISGGSIWPIAVLIFISGYVLGKLNPRASSMFIKLIPDDRLGASMGFLNMALMIGAPIGSAFFLTIANISQNGIVISWIVFVTGMLLTGIAAVIARLKVDESDEEMDGNPNEVEPK</sequence>
<keyword evidence="10" id="KW-1185">Reference proteome</keyword>
<dbReference type="Gene3D" id="1.20.1250.20">
    <property type="entry name" value="MFS general substrate transporter like domains"/>
    <property type="match status" value="1"/>
</dbReference>
<keyword evidence="2" id="KW-0813">Transport</keyword>
<evidence type="ECO:0000256" key="7">
    <source>
        <dbReference type="SAM" id="Phobius"/>
    </source>
</evidence>
<dbReference type="AlphaFoldDB" id="A0A0R1L3Z4"/>
<gene>
    <name evidence="9" type="ORF">FD17_GL001461</name>
</gene>
<evidence type="ECO:0000313" key="9">
    <source>
        <dbReference type="EMBL" id="KRK87066.1"/>
    </source>
</evidence>
<evidence type="ECO:0000259" key="8">
    <source>
        <dbReference type="PROSITE" id="PS50850"/>
    </source>
</evidence>
<name>A0A0R1L3Z4_9LACO</name>
<evidence type="ECO:0000256" key="2">
    <source>
        <dbReference type="ARBA" id="ARBA00022448"/>
    </source>
</evidence>
<evidence type="ECO:0000256" key="3">
    <source>
        <dbReference type="ARBA" id="ARBA00022475"/>
    </source>
</evidence>
<evidence type="ECO:0000256" key="6">
    <source>
        <dbReference type="ARBA" id="ARBA00023136"/>
    </source>
</evidence>
<feature type="transmembrane region" description="Helical" evidence="7">
    <location>
        <begin position="301"/>
        <end position="320"/>
    </location>
</feature>
<protein>
    <submittedName>
        <fullName evidence="9">Transportation permease, UpsA</fullName>
    </submittedName>
</protein>
<keyword evidence="5 7" id="KW-1133">Transmembrane helix</keyword>
<evidence type="ECO:0000256" key="5">
    <source>
        <dbReference type="ARBA" id="ARBA00022989"/>
    </source>
</evidence>
<dbReference type="PANTHER" id="PTHR23513:SF6">
    <property type="entry name" value="MAJOR FACILITATOR SUPERFAMILY ASSOCIATED DOMAIN-CONTAINING PROTEIN"/>
    <property type="match status" value="1"/>
</dbReference>
<dbReference type="InterPro" id="IPR036259">
    <property type="entry name" value="MFS_trans_sf"/>
</dbReference>
<keyword evidence="4 7" id="KW-0812">Transmembrane</keyword>
<feature type="transmembrane region" description="Helical" evidence="7">
    <location>
        <begin position="363"/>
        <end position="385"/>
    </location>
</feature>
<feature type="transmembrane region" description="Helical" evidence="7">
    <location>
        <begin position="43"/>
        <end position="65"/>
    </location>
</feature>
<evidence type="ECO:0000256" key="4">
    <source>
        <dbReference type="ARBA" id="ARBA00022692"/>
    </source>
</evidence>
<keyword evidence="3" id="KW-1003">Cell membrane</keyword>
<dbReference type="SUPFAM" id="SSF103473">
    <property type="entry name" value="MFS general substrate transporter"/>
    <property type="match status" value="1"/>
</dbReference>
<keyword evidence="6 7" id="KW-0472">Membrane</keyword>
<dbReference type="OrthoDB" id="2989542at2"/>
<comment type="caution">
    <text evidence="9">The sequence shown here is derived from an EMBL/GenBank/DDBJ whole genome shotgun (WGS) entry which is preliminary data.</text>
</comment>
<dbReference type="GO" id="GO:0022857">
    <property type="term" value="F:transmembrane transporter activity"/>
    <property type="evidence" value="ECO:0007669"/>
    <property type="project" value="InterPro"/>
</dbReference>
<feature type="transmembrane region" description="Helical" evidence="7">
    <location>
        <begin position="12"/>
        <end position="37"/>
    </location>
</feature>
<dbReference type="Pfam" id="PF07690">
    <property type="entry name" value="MFS_1"/>
    <property type="match status" value="1"/>
</dbReference>
<feature type="transmembrane region" description="Helical" evidence="7">
    <location>
        <begin position="230"/>
        <end position="248"/>
    </location>
</feature>
<feature type="domain" description="Major facilitator superfamily (MFS) profile" evidence="8">
    <location>
        <begin position="231"/>
        <end position="432"/>
    </location>
</feature>
<dbReference type="Proteomes" id="UP000051581">
    <property type="component" value="Unassembled WGS sequence"/>
</dbReference>
<evidence type="ECO:0000256" key="1">
    <source>
        <dbReference type="ARBA" id="ARBA00004651"/>
    </source>
</evidence>
<organism evidence="9 10">
    <name type="scientific">Lentilactobacillus sunkii DSM 19904</name>
    <dbReference type="NCBI Taxonomy" id="1423808"/>
    <lineage>
        <taxon>Bacteria</taxon>
        <taxon>Bacillati</taxon>
        <taxon>Bacillota</taxon>
        <taxon>Bacilli</taxon>
        <taxon>Lactobacillales</taxon>
        <taxon>Lactobacillaceae</taxon>
        <taxon>Lentilactobacillus</taxon>
    </lineage>
</organism>
<comment type="subcellular location">
    <subcellularLocation>
        <location evidence="1">Cell membrane</location>
        <topology evidence="1">Multi-pass membrane protein</topology>
    </subcellularLocation>
</comment>
<feature type="transmembrane region" description="Helical" evidence="7">
    <location>
        <begin position="268"/>
        <end position="289"/>
    </location>
</feature>
<feature type="transmembrane region" description="Helical" evidence="7">
    <location>
        <begin position="172"/>
        <end position="189"/>
    </location>
</feature>
<evidence type="ECO:0000313" key="10">
    <source>
        <dbReference type="Proteomes" id="UP000051581"/>
    </source>
</evidence>
<dbReference type="PATRIC" id="fig|1423808.3.peg.1483"/>
<proteinExistence type="predicted"/>
<dbReference type="EMBL" id="AZEA01000026">
    <property type="protein sequence ID" value="KRK87066.1"/>
    <property type="molecule type" value="Genomic_DNA"/>
</dbReference>
<dbReference type="InterPro" id="IPR020846">
    <property type="entry name" value="MFS_dom"/>
</dbReference>
<dbReference type="PROSITE" id="PS50850">
    <property type="entry name" value="MFS"/>
    <property type="match status" value="1"/>
</dbReference>
<dbReference type="GO" id="GO:0005886">
    <property type="term" value="C:plasma membrane"/>
    <property type="evidence" value="ECO:0007669"/>
    <property type="project" value="UniProtKB-SubCell"/>
</dbReference>
<accession>A0A0R1L3Z4</accession>
<dbReference type="PANTHER" id="PTHR23513">
    <property type="entry name" value="INTEGRAL MEMBRANE EFFLUX PROTEIN-RELATED"/>
    <property type="match status" value="1"/>
</dbReference>
<feature type="transmembrane region" description="Helical" evidence="7">
    <location>
        <begin position="391"/>
        <end position="413"/>
    </location>
</feature>